<proteinExistence type="inferred from homology"/>
<comment type="caution">
    <text evidence="5">The sequence shown here is derived from an EMBL/GenBank/DDBJ whole genome shotgun (WGS) entry which is preliminary data.</text>
</comment>
<comment type="similarity">
    <text evidence="2">Belongs to the glycosyl hydrolase 33 family.</text>
</comment>
<comment type="catalytic activity">
    <reaction evidence="1">
        <text>Hydrolysis of alpha-(2-&gt;3)-, alpha-(2-&gt;6)-, alpha-(2-&gt;8)- glycosidic linkages of terminal sialic acid residues in oligosaccharides, glycoproteins, glycolipids, colominic acid and synthetic substrates.</text>
        <dbReference type="EC" id="3.2.1.18"/>
    </reaction>
</comment>
<dbReference type="Pfam" id="PF13088">
    <property type="entry name" value="BNR_2"/>
    <property type="match status" value="1"/>
</dbReference>
<evidence type="ECO:0000259" key="4">
    <source>
        <dbReference type="Pfam" id="PF13088"/>
    </source>
</evidence>
<dbReference type="PANTHER" id="PTHR10628:SF30">
    <property type="entry name" value="EXO-ALPHA-SIALIDASE"/>
    <property type="match status" value="1"/>
</dbReference>
<dbReference type="Gene3D" id="2.120.10.10">
    <property type="match status" value="1"/>
</dbReference>
<protein>
    <recommendedName>
        <fullName evidence="3">exo-alpha-sialidase</fullName>
        <ecNumber evidence="3">3.2.1.18</ecNumber>
    </recommendedName>
</protein>
<evidence type="ECO:0000313" key="5">
    <source>
        <dbReference type="EMBL" id="MFC4871645.1"/>
    </source>
</evidence>
<keyword evidence="6" id="KW-1185">Reference proteome</keyword>
<dbReference type="PANTHER" id="PTHR10628">
    <property type="entry name" value="SIALIDASE"/>
    <property type="match status" value="1"/>
</dbReference>
<dbReference type="InterPro" id="IPR011040">
    <property type="entry name" value="Sialidase"/>
</dbReference>
<evidence type="ECO:0000256" key="1">
    <source>
        <dbReference type="ARBA" id="ARBA00000427"/>
    </source>
</evidence>
<dbReference type="EC" id="3.2.1.18" evidence="3"/>
<reference evidence="6" key="1">
    <citation type="journal article" date="2019" name="Int. J. Syst. Evol. Microbiol.">
        <title>The Global Catalogue of Microorganisms (GCM) 10K type strain sequencing project: providing services to taxonomists for standard genome sequencing and annotation.</title>
        <authorList>
            <consortium name="The Broad Institute Genomics Platform"/>
            <consortium name="The Broad Institute Genome Sequencing Center for Infectious Disease"/>
            <person name="Wu L."/>
            <person name="Ma J."/>
        </authorList>
    </citation>
    <scope>NUCLEOTIDE SEQUENCE [LARGE SCALE GENOMIC DNA]</scope>
    <source>
        <strain evidence="6">CGMCC 4.7466</strain>
    </source>
</reference>
<sequence length="385" mass="42798">MLLYYFIRACFLLLNLTPHGDGENRYLEQDLFVSGDGGYHTYRIPSIIVTQKGTVLAFAEGRKENSSDTGDIDLLLKRSEDGGKTWGEQMVIWDDGENVCGNPTPVVDEQTGTVWLLMTWNRGDDHEKDIILKESKDTRRVFVSSSADDGKTWSTPKDITVTTKDPRWGWYATGPGIGIQIKHGPHKGRLVIPCDHSCDAPGGDLTGSEYEYGAHVIFSDDHGQTWKLGGTVVPKMNECQVVEQADGNGTLLLNMRSYFGKNRRAQAVSKNGGMEWTHPVEAVDLIEPVCQAALIRYSWPDASHKGLLLFSNPASTKRENMTIKISEDEGRSWPVSRTLYAGLSAYSALAVLEDGTVLCLYEKGEKGPYEKISLARFDVDWIRGK</sequence>
<organism evidence="5 6">
    <name type="scientific">Negadavirga shengliensis</name>
    <dbReference type="NCBI Taxonomy" id="1389218"/>
    <lineage>
        <taxon>Bacteria</taxon>
        <taxon>Pseudomonadati</taxon>
        <taxon>Bacteroidota</taxon>
        <taxon>Cytophagia</taxon>
        <taxon>Cytophagales</taxon>
        <taxon>Cyclobacteriaceae</taxon>
        <taxon>Negadavirga</taxon>
    </lineage>
</organism>
<feature type="domain" description="Sialidase" evidence="4">
    <location>
        <begin position="53"/>
        <end position="357"/>
    </location>
</feature>
<dbReference type="RefSeq" id="WP_377063316.1">
    <property type="nucleotide sequence ID" value="NZ_JBHSJJ010000004.1"/>
</dbReference>
<name>A0ABV9SYY5_9BACT</name>
<dbReference type="SUPFAM" id="SSF50939">
    <property type="entry name" value="Sialidases"/>
    <property type="match status" value="1"/>
</dbReference>
<dbReference type="CDD" id="cd15482">
    <property type="entry name" value="Sialidase_non-viral"/>
    <property type="match status" value="1"/>
</dbReference>
<evidence type="ECO:0000313" key="6">
    <source>
        <dbReference type="Proteomes" id="UP001595818"/>
    </source>
</evidence>
<dbReference type="EMBL" id="JBHSJJ010000004">
    <property type="protein sequence ID" value="MFC4871645.1"/>
    <property type="molecule type" value="Genomic_DNA"/>
</dbReference>
<evidence type="ECO:0000256" key="3">
    <source>
        <dbReference type="ARBA" id="ARBA00012733"/>
    </source>
</evidence>
<dbReference type="InterPro" id="IPR036278">
    <property type="entry name" value="Sialidase_sf"/>
</dbReference>
<accession>A0ABV9SYY5</accession>
<evidence type="ECO:0000256" key="2">
    <source>
        <dbReference type="ARBA" id="ARBA00009348"/>
    </source>
</evidence>
<dbReference type="InterPro" id="IPR026856">
    <property type="entry name" value="Sialidase_fam"/>
</dbReference>
<dbReference type="Proteomes" id="UP001595818">
    <property type="component" value="Unassembled WGS sequence"/>
</dbReference>
<gene>
    <name evidence="5" type="ORF">ACFPFU_08105</name>
</gene>